<feature type="transmembrane region" description="Helical" evidence="1">
    <location>
        <begin position="52"/>
        <end position="73"/>
    </location>
</feature>
<reference evidence="2 3" key="1">
    <citation type="submission" date="2020-08" db="EMBL/GenBank/DDBJ databases">
        <title>Sequencing the genomes of 1000 actinobacteria strains.</title>
        <authorList>
            <person name="Klenk H.-P."/>
        </authorList>
    </citation>
    <scope>NUCLEOTIDE SEQUENCE [LARGE SCALE GENOMIC DNA]</scope>
    <source>
        <strain evidence="2 3">DSM 23889</strain>
    </source>
</reference>
<dbReference type="EMBL" id="JACHBS010000001">
    <property type="protein sequence ID" value="MBB5617670.1"/>
    <property type="molecule type" value="Genomic_DNA"/>
</dbReference>
<keyword evidence="1" id="KW-0812">Transmembrane</keyword>
<comment type="caution">
    <text evidence="2">The sequence shown here is derived from an EMBL/GenBank/DDBJ whole genome shotgun (WGS) entry which is preliminary data.</text>
</comment>
<accession>A0A840X5L0</accession>
<dbReference type="Pfam" id="PF04657">
    <property type="entry name" value="DMT_YdcZ"/>
    <property type="match status" value="2"/>
</dbReference>
<dbReference type="AlphaFoldDB" id="A0A840X5L0"/>
<organism evidence="2 3">
    <name type="scientific">Microcella frigidaquae</name>
    <dbReference type="NCBI Taxonomy" id="424758"/>
    <lineage>
        <taxon>Bacteria</taxon>
        <taxon>Bacillati</taxon>
        <taxon>Actinomycetota</taxon>
        <taxon>Actinomycetes</taxon>
        <taxon>Micrococcales</taxon>
        <taxon>Microbacteriaceae</taxon>
        <taxon>Microcella</taxon>
    </lineage>
</organism>
<dbReference type="GO" id="GO:0005886">
    <property type="term" value="C:plasma membrane"/>
    <property type="evidence" value="ECO:0007669"/>
    <property type="project" value="TreeGrafter"/>
</dbReference>
<dbReference type="RefSeq" id="WP_243739056.1">
    <property type="nucleotide sequence ID" value="NZ_BAAANZ010000015.1"/>
</dbReference>
<feature type="transmembrane region" description="Helical" evidence="1">
    <location>
        <begin position="294"/>
        <end position="318"/>
    </location>
</feature>
<evidence type="ECO:0000313" key="2">
    <source>
        <dbReference type="EMBL" id="MBB5617670.1"/>
    </source>
</evidence>
<dbReference type="PANTHER" id="PTHR34821:SF2">
    <property type="entry name" value="INNER MEMBRANE PROTEIN YDCZ"/>
    <property type="match status" value="1"/>
</dbReference>
<dbReference type="Proteomes" id="UP000552883">
    <property type="component" value="Unassembled WGS sequence"/>
</dbReference>
<feature type="transmembrane region" description="Helical" evidence="1">
    <location>
        <begin position="210"/>
        <end position="234"/>
    </location>
</feature>
<feature type="transmembrane region" description="Helical" evidence="1">
    <location>
        <begin position="155"/>
        <end position="173"/>
    </location>
</feature>
<gene>
    <name evidence="2" type="ORF">BJ959_001166</name>
</gene>
<feature type="transmembrane region" description="Helical" evidence="1">
    <location>
        <begin position="18"/>
        <end position="40"/>
    </location>
</feature>
<dbReference type="InterPro" id="IPR006750">
    <property type="entry name" value="YdcZ"/>
</dbReference>
<keyword evidence="3" id="KW-1185">Reference proteome</keyword>
<proteinExistence type="predicted"/>
<feature type="transmembrane region" description="Helical" evidence="1">
    <location>
        <begin position="119"/>
        <end position="143"/>
    </location>
</feature>
<name>A0A840X5L0_9MICO</name>
<evidence type="ECO:0000256" key="1">
    <source>
        <dbReference type="SAM" id="Phobius"/>
    </source>
</evidence>
<dbReference type="PANTHER" id="PTHR34821">
    <property type="entry name" value="INNER MEMBRANE PROTEIN YDCZ"/>
    <property type="match status" value="1"/>
</dbReference>
<keyword evidence="1" id="KW-1133">Transmembrane helix</keyword>
<keyword evidence="1" id="KW-0472">Membrane</keyword>
<protein>
    <submittedName>
        <fullName evidence="2">Transporter family-2 protein</fullName>
    </submittedName>
</protein>
<evidence type="ECO:0000313" key="3">
    <source>
        <dbReference type="Proteomes" id="UP000552883"/>
    </source>
</evidence>
<sequence length="335" mass="33496">MTDPMPVNPSEPARHPRLVTAAAIAATIGAGVLVATQHRVNGELGQRLDDGFTAALISFGSGWLLLMAVLAVSPRGQRGLRALRTEVRAGRLPWWLLLGGLGGAVLVLSQGLVAGILGVAIFTIASVTGQTVSGMIADATGFAGMGRTPVTAQRVLGAVLTLSAVAVAVGPRLATDVPVAAIILPLVAGLAIGLQQAVNGRVRRDADSALAATTLNFAIGTAALVVATGAHLLIVGLPATPPSEPWLYLGGAVGAIFIAIQTVTVARIGVLVLGLSLVAGQLAGALLYDLVAPIGVPTTGSTALAVTLTLAGVTIAALPRRAAGPRPGGATRSRE</sequence>
<feature type="transmembrane region" description="Helical" evidence="1">
    <location>
        <begin position="179"/>
        <end position="198"/>
    </location>
</feature>
<feature type="transmembrane region" description="Helical" evidence="1">
    <location>
        <begin position="246"/>
        <end position="263"/>
    </location>
</feature>
<feature type="transmembrane region" description="Helical" evidence="1">
    <location>
        <begin position="94"/>
        <end position="113"/>
    </location>
</feature>
<feature type="transmembrane region" description="Helical" evidence="1">
    <location>
        <begin position="270"/>
        <end position="288"/>
    </location>
</feature>